<gene>
    <name evidence="2" type="ORF">V565_049640</name>
</gene>
<evidence type="ECO:0000313" key="2">
    <source>
        <dbReference type="EMBL" id="KEP52155.1"/>
    </source>
</evidence>
<dbReference type="Pfam" id="PF12770">
    <property type="entry name" value="CHAT"/>
    <property type="match status" value="1"/>
</dbReference>
<dbReference type="PANTHER" id="PTHR19959">
    <property type="entry name" value="KINESIN LIGHT CHAIN"/>
    <property type="match status" value="1"/>
</dbReference>
<feature type="domain" description="CHAT" evidence="1">
    <location>
        <begin position="644"/>
        <end position="924"/>
    </location>
</feature>
<name>A0A074S3M9_9AGAM</name>
<dbReference type="Gene3D" id="1.25.40.10">
    <property type="entry name" value="Tetratricopeptide repeat domain"/>
    <property type="match status" value="2"/>
</dbReference>
<dbReference type="SUPFAM" id="SSF81901">
    <property type="entry name" value="HCP-like"/>
    <property type="match status" value="1"/>
</dbReference>
<dbReference type="InterPro" id="IPR011990">
    <property type="entry name" value="TPR-like_helical_dom_sf"/>
</dbReference>
<dbReference type="OrthoDB" id="9991317at2759"/>
<evidence type="ECO:0000259" key="1">
    <source>
        <dbReference type="Pfam" id="PF12770"/>
    </source>
</evidence>
<keyword evidence="3" id="KW-1185">Reference proteome</keyword>
<protein>
    <submittedName>
        <fullName evidence="2">Aromatic di-alanine and TPR containing protein</fullName>
    </submittedName>
</protein>
<dbReference type="InterPro" id="IPR024983">
    <property type="entry name" value="CHAT_dom"/>
</dbReference>
<dbReference type="AlphaFoldDB" id="A0A074S3M9"/>
<dbReference type="Proteomes" id="UP000027456">
    <property type="component" value="Unassembled WGS sequence"/>
</dbReference>
<organism evidence="2 3">
    <name type="scientific">Rhizoctonia solani 123E</name>
    <dbReference type="NCBI Taxonomy" id="1423351"/>
    <lineage>
        <taxon>Eukaryota</taxon>
        <taxon>Fungi</taxon>
        <taxon>Dikarya</taxon>
        <taxon>Basidiomycota</taxon>
        <taxon>Agaricomycotina</taxon>
        <taxon>Agaricomycetes</taxon>
        <taxon>Cantharellales</taxon>
        <taxon>Ceratobasidiaceae</taxon>
        <taxon>Rhizoctonia</taxon>
    </lineage>
</organism>
<sequence length="924" mass="102517">METSHKLEKIDKDLQFLNRARAQTADDHPSIPLLLDYLGRTHNNRFILLNELHDLEKTIEYKTLTLTMTPDNHPGLSELLCSLAVVHSERFQRLGDLSDMEKAIEYARVTVELTTSDDPVLPRRLSVLGMSHSRRFERQGDLKDLEDAIEYETRALALTPDGHPLMPSVLVNLGASHIRRFQHLGELSDVESAIKYQCCALAMIPDGHPHVPGIFTNLGLSHGSRFKQQGELKDLEKAIEYETRALALTPNGHPLLPGVLLNLGKSHIRRFERLGKLSDVETAIKYQSRALAMTPDGHSPLPGFLTNLAASHKIRFVHLSERSDLELAMGYGSRALALTPDNHPDASKLQSNHAITLIYYYQLTRDNTHLRHSLDLFCNASQSLAGAPHDKFRIAQTWADTASIYHPDSCIEAYQTAIDLLPQFIWLGATTNQRYEDLSITKALAVDAAYAAICSSDYSLALEWLEHARCVVWNQSLMLRSPLDQLQSIYPDLATRLRAVADKLHSAGSESRESQALASGSMTPEQVAQEHRRLAKEYEDLLVQIRQLSGFGEFLRPMKAAGLLQAARTGPVVVINCHKDNCDALLILPREQSVRHVALSNFSAQKAQEARYTLESSLRCKGIRDRGVRVCQEPGQKDDMSSVLATLWHNVVKPILDYLGYMNNDSFTSMPHITWCPTGALSFLPLHAAGDYTQPRSRVFDYVISSYTPTLTALLASSPDLLSTSCRLLAVGQANTPGQSALPGTVRELAHVQAYMSDNSQYSQLIGSDATVAAVLDAMEHHDWVHIACHAHQNVTDPTKSGFFLHNGILDLAKINRRSFKGKGLAFLSACQTATGDERLADEAVHLASGMLMAGYSSVVATMWSVHDEDAPLVANNVYAELMKDRRVGNGEAGRALHNAVASLRQRVGEEKFERWVPYIHIGS</sequence>
<dbReference type="PANTHER" id="PTHR19959:SF119">
    <property type="entry name" value="FUNGAL LIPASE-LIKE DOMAIN-CONTAINING PROTEIN"/>
    <property type="match status" value="1"/>
</dbReference>
<proteinExistence type="predicted"/>
<dbReference type="STRING" id="1423351.A0A074S3M9"/>
<dbReference type="EMBL" id="AZST01000121">
    <property type="protein sequence ID" value="KEP52155.1"/>
    <property type="molecule type" value="Genomic_DNA"/>
</dbReference>
<comment type="caution">
    <text evidence="2">The sequence shown here is derived from an EMBL/GenBank/DDBJ whole genome shotgun (WGS) entry which is preliminary data.</text>
</comment>
<dbReference type="HOGENOM" id="CLU_001305_0_1_1"/>
<evidence type="ECO:0000313" key="3">
    <source>
        <dbReference type="Proteomes" id="UP000027456"/>
    </source>
</evidence>
<reference evidence="2 3" key="1">
    <citation type="submission" date="2013-12" db="EMBL/GenBank/DDBJ databases">
        <authorList>
            <person name="Cubeta M."/>
            <person name="Pakala S."/>
            <person name="Fedorova N."/>
            <person name="Thomas E."/>
            <person name="Dean R."/>
            <person name="Jabaji S."/>
            <person name="Neate S."/>
            <person name="Toda T."/>
            <person name="Tavantzis S."/>
            <person name="Vilgalys R."/>
            <person name="Bharathan N."/>
            <person name="Pakala S."/>
            <person name="Losada L.S."/>
            <person name="Zafar N."/>
            <person name="Nierman W."/>
        </authorList>
    </citation>
    <scope>NUCLEOTIDE SEQUENCE [LARGE SCALE GENOMIC DNA]</scope>
    <source>
        <strain evidence="2 3">123E</strain>
    </source>
</reference>
<accession>A0A074S3M9</accession>